<keyword evidence="5" id="KW-1185">Reference proteome</keyword>
<reference evidence="4" key="3">
    <citation type="submission" date="2025-09" db="UniProtKB">
        <authorList>
            <consortium name="Ensembl"/>
        </authorList>
    </citation>
    <scope>IDENTIFICATION</scope>
</reference>
<name>A0A8B9XRI6_BOSMU</name>
<comment type="caution">
    <text evidence="2">Lacks conserved residue(s) required for the propagation of feature annotation.</text>
</comment>
<dbReference type="AlphaFoldDB" id="A0A8B9XRI6"/>
<sequence length="679" mass="74982">MDLTALERVPRTTTWKANHTGGEGPEMVTNGSRETCEEVIAITWVETARHGAVKQHRWWVFESRHSDLSAPSAAAHSVSALLPAGHATDGRAALDIVHPVRVDSGGSFLSYELWPRALRKRDLSARPSAPTFYELQYRGRELRFNLTANPHLLAPGFVSETRRRGGLGRAHIRARAPACHLLGEVQDPELEGGLAAISACDGLKGVFQLSNEDYFIEPLDGVPARPGHAQPHVVYKRQVPEKWAEPGDSRAPGTCGVKEFPELEPQRERWEQRQQWRRQRLRHRYQRSVSKEKWVETLVVADAKMVEYHGQPNVESYVLTIMNMVAGLFHDPSIGNPIHITIVRLILLEDEEVGSHVTLHCPLGWASPARVLLPLTRATLCERAQPGPPWPKQCHLSPPTLADPLLGPSGRCLWEGWSDQRLAWGPQVCPLPPLGLCPLPSCGGEFGLTLQSSGGGFSGCALCLQEDLKISHHADNTLRSFCKWQKSINMKGDAHPLHHDTAILLTRKDLCAAMNQPCETLGLSHVAGMCQPHRSCNINEDTGLPLAFTVAHELGHSFGIQHDGSGNDCEPVGKRPFIMSPQLLYDAAPLTWSRCSREYITRFLDRGWGLCLDDSPSKDVIDFPSIPPGVLYDVGHQCRLQYGAYSAFCDDMDVSGAGQPSAAYRPLPARLGPHDAHET</sequence>
<reference evidence="4" key="1">
    <citation type="submission" date="2019-05" db="EMBL/GenBank/DDBJ databases">
        <authorList>
            <person name="Zhang S."/>
            <person name="Liu J."/>
        </authorList>
    </citation>
    <scope>NUCLEOTIDE SEQUENCE [LARGE SCALE GENOMIC DNA]</scope>
</reference>
<dbReference type="GO" id="GO:0031012">
    <property type="term" value="C:extracellular matrix"/>
    <property type="evidence" value="ECO:0007669"/>
    <property type="project" value="TreeGrafter"/>
</dbReference>
<evidence type="ECO:0000313" key="4">
    <source>
        <dbReference type="Ensembl" id="ENSBGRP00000026575.1"/>
    </source>
</evidence>
<evidence type="ECO:0000256" key="2">
    <source>
        <dbReference type="PROSITE-ProRule" id="PRU00276"/>
    </source>
</evidence>
<dbReference type="InterPro" id="IPR001590">
    <property type="entry name" value="Peptidase_M12B"/>
</dbReference>
<dbReference type="GO" id="GO:0046872">
    <property type="term" value="F:metal ion binding"/>
    <property type="evidence" value="ECO:0007669"/>
    <property type="project" value="UniProtKB-KW"/>
</dbReference>
<dbReference type="GO" id="GO:0030198">
    <property type="term" value="P:extracellular matrix organization"/>
    <property type="evidence" value="ECO:0007669"/>
    <property type="project" value="TreeGrafter"/>
</dbReference>
<feature type="active site" evidence="2">
    <location>
        <position position="553"/>
    </location>
</feature>
<dbReference type="GeneTree" id="ENSGT00940000159819"/>
<proteinExistence type="predicted"/>
<reference evidence="4" key="2">
    <citation type="submission" date="2025-08" db="UniProtKB">
        <authorList>
            <consortium name="Ensembl"/>
        </authorList>
    </citation>
    <scope>IDENTIFICATION</scope>
</reference>
<evidence type="ECO:0000256" key="1">
    <source>
        <dbReference type="ARBA" id="ARBA00023157"/>
    </source>
</evidence>
<dbReference type="Pfam" id="PF01562">
    <property type="entry name" value="Pep_M12B_propep"/>
    <property type="match status" value="1"/>
</dbReference>
<feature type="domain" description="Peptidase M12B" evidence="3">
    <location>
        <begin position="465"/>
        <end position="616"/>
    </location>
</feature>
<dbReference type="InterPro" id="IPR050439">
    <property type="entry name" value="ADAMTS_ADAMTS-like"/>
</dbReference>
<dbReference type="PROSITE" id="PS50215">
    <property type="entry name" value="ADAM_MEPRO"/>
    <property type="match status" value="1"/>
</dbReference>
<keyword evidence="2" id="KW-0479">Metal-binding</keyword>
<dbReference type="Gene3D" id="3.40.390.10">
    <property type="entry name" value="Collagenase (Catalytic Domain)"/>
    <property type="match status" value="2"/>
</dbReference>
<dbReference type="CDD" id="cd04273">
    <property type="entry name" value="ZnMc_ADAMTS_like"/>
    <property type="match status" value="1"/>
</dbReference>
<dbReference type="PANTHER" id="PTHR13723:SF142">
    <property type="entry name" value="A DISINTEGRIN AND METALLOPROTEINASE WITH THROMBOSPONDIN MOTIFS 7"/>
    <property type="match status" value="1"/>
</dbReference>
<evidence type="ECO:0000313" key="5">
    <source>
        <dbReference type="Proteomes" id="UP000694520"/>
    </source>
</evidence>
<dbReference type="GO" id="GO:0004222">
    <property type="term" value="F:metalloendopeptidase activity"/>
    <property type="evidence" value="ECO:0007669"/>
    <property type="project" value="InterPro"/>
</dbReference>
<protein>
    <submittedName>
        <fullName evidence="4">ADAM metallopeptidase with thrombospondin type 1 motif 7</fullName>
    </submittedName>
</protein>
<feature type="binding site" evidence="2">
    <location>
        <position position="556"/>
    </location>
    <ligand>
        <name>Zn(2+)</name>
        <dbReference type="ChEBI" id="CHEBI:29105"/>
        <note>catalytic</note>
    </ligand>
</feature>
<accession>A0A8B9XRI6</accession>
<keyword evidence="1" id="KW-1015">Disulfide bond</keyword>
<gene>
    <name evidence="4" type="primary">ADAMTS7</name>
</gene>
<feature type="binding site" evidence="2">
    <location>
        <position position="552"/>
    </location>
    <ligand>
        <name>Zn(2+)</name>
        <dbReference type="ChEBI" id="CHEBI:29105"/>
        <note>catalytic</note>
    </ligand>
</feature>
<dbReference type="InterPro" id="IPR002870">
    <property type="entry name" value="Peptidase_M12B_N"/>
</dbReference>
<dbReference type="Proteomes" id="UP000694520">
    <property type="component" value="Chromosome 17"/>
</dbReference>
<dbReference type="GO" id="GO:0006508">
    <property type="term" value="P:proteolysis"/>
    <property type="evidence" value="ECO:0007669"/>
    <property type="project" value="InterPro"/>
</dbReference>
<evidence type="ECO:0000259" key="3">
    <source>
        <dbReference type="PROSITE" id="PS50215"/>
    </source>
</evidence>
<feature type="binding site" evidence="2">
    <location>
        <position position="562"/>
    </location>
    <ligand>
        <name>Zn(2+)</name>
        <dbReference type="ChEBI" id="CHEBI:29105"/>
        <note>catalytic</note>
    </ligand>
</feature>
<dbReference type="PANTHER" id="PTHR13723">
    <property type="entry name" value="ADAMTS A DISINTEGRIN AND METALLOPROTEASE WITH THROMBOSPONDIN MOTIFS PROTEASE"/>
    <property type="match status" value="1"/>
</dbReference>
<keyword evidence="2" id="KW-0862">Zinc</keyword>
<dbReference type="Pfam" id="PF01421">
    <property type="entry name" value="Reprolysin"/>
    <property type="match status" value="1"/>
</dbReference>
<dbReference type="Ensembl" id="ENSBGRT00000030672.1">
    <property type="protein sequence ID" value="ENSBGRP00000026575.1"/>
    <property type="gene ID" value="ENSBGRG00000016622.1"/>
</dbReference>
<dbReference type="SUPFAM" id="SSF55486">
    <property type="entry name" value="Metalloproteases ('zincins'), catalytic domain"/>
    <property type="match status" value="2"/>
</dbReference>
<dbReference type="InterPro" id="IPR024079">
    <property type="entry name" value="MetalloPept_cat_dom_sf"/>
</dbReference>
<organism evidence="4 5">
    <name type="scientific">Bos mutus grunniens</name>
    <name type="common">Wild yak</name>
    <name type="synonym">Bos grunniens</name>
    <dbReference type="NCBI Taxonomy" id="30521"/>
    <lineage>
        <taxon>Eukaryota</taxon>
        <taxon>Metazoa</taxon>
        <taxon>Chordata</taxon>
        <taxon>Craniata</taxon>
        <taxon>Vertebrata</taxon>
        <taxon>Euteleostomi</taxon>
        <taxon>Mammalia</taxon>
        <taxon>Eutheria</taxon>
        <taxon>Laurasiatheria</taxon>
        <taxon>Artiodactyla</taxon>
        <taxon>Ruminantia</taxon>
        <taxon>Pecora</taxon>
        <taxon>Bovidae</taxon>
        <taxon>Bovinae</taxon>
        <taxon>Bos</taxon>
    </lineage>
</organism>